<evidence type="ECO:0000313" key="4">
    <source>
        <dbReference type="Proteomes" id="UP000310016"/>
    </source>
</evidence>
<feature type="compositionally biased region" description="Low complexity" evidence="1">
    <location>
        <begin position="400"/>
        <end position="417"/>
    </location>
</feature>
<dbReference type="AlphaFoldDB" id="A0A4U0Q3L9"/>
<dbReference type="RefSeq" id="WP_136772492.1">
    <property type="nucleotide sequence ID" value="NZ_SUMF01000004.1"/>
</dbReference>
<reference evidence="3 4" key="1">
    <citation type="submission" date="2019-04" db="EMBL/GenBank/DDBJ databases">
        <title>Chitiniphilus eburnea sp. nov., a novel chitinolytic bacterium isolated from aquaculture sludge.</title>
        <authorList>
            <person name="Sheng M."/>
        </authorList>
    </citation>
    <scope>NUCLEOTIDE SEQUENCE [LARGE SCALE GENOMIC DNA]</scope>
    <source>
        <strain evidence="3 4">HX-2-15</strain>
    </source>
</reference>
<comment type="caution">
    <text evidence="3">The sequence shown here is derived from an EMBL/GenBank/DDBJ whole genome shotgun (WGS) entry which is preliminary data.</text>
</comment>
<dbReference type="Gene3D" id="1.10.530.10">
    <property type="match status" value="1"/>
</dbReference>
<keyword evidence="2" id="KW-0472">Membrane</keyword>
<keyword evidence="2" id="KW-0812">Transmembrane</keyword>
<gene>
    <name evidence="3" type="ORF">FAZ21_06590</name>
</gene>
<dbReference type="SUPFAM" id="SSF53955">
    <property type="entry name" value="Lysozyme-like"/>
    <property type="match status" value="1"/>
</dbReference>
<feature type="transmembrane region" description="Helical" evidence="2">
    <location>
        <begin position="329"/>
        <end position="352"/>
    </location>
</feature>
<evidence type="ECO:0000256" key="2">
    <source>
        <dbReference type="SAM" id="Phobius"/>
    </source>
</evidence>
<dbReference type="OrthoDB" id="8019720at2"/>
<proteinExistence type="predicted"/>
<feature type="transmembrane region" description="Helical" evidence="2">
    <location>
        <begin position="288"/>
        <end position="317"/>
    </location>
</feature>
<keyword evidence="4" id="KW-1185">Reference proteome</keyword>
<feature type="region of interest" description="Disordered" evidence="1">
    <location>
        <begin position="391"/>
        <end position="417"/>
    </location>
</feature>
<keyword evidence="2" id="KW-1133">Transmembrane helix</keyword>
<protein>
    <submittedName>
        <fullName evidence="3">Mannosyl-glycoprotein endo-beta-N-acetylglucosamidase</fullName>
    </submittedName>
</protein>
<evidence type="ECO:0000256" key="1">
    <source>
        <dbReference type="SAM" id="MobiDB-lite"/>
    </source>
</evidence>
<dbReference type="EMBL" id="SUMF01000004">
    <property type="protein sequence ID" value="TJZ75579.1"/>
    <property type="molecule type" value="Genomic_DNA"/>
</dbReference>
<dbReference type="InterPro" id="IPR023346">
    <property type="entry name" value="Lysozyme-like_dom_sf"/>
</dbReference>
<evidence type="ECO:0000313" key="3">
    <source>
        <dbReference type="EMBL" id="TJZ75579.1"/>
    </source>
</evidence>
<name>A0A4U0Q3L9_9NEIS</name>
<organism evidence="3 4">
    <name type="scientific">Chitiniphilus eburneus</name>
    <dbReference type="NCBI Taxonomy" id="2571148"/>
    <lineage>
        <taxon>Bacteria</taxon>
        <taxon>Pseudomonadati</taxon>
        <taxon>Pseudomonadota</taxon>
        <taxon>Betaproteobacteria</taxon>
        <taxon>Neisseriales</taxon>
        <taxon>Chitinibacteraceae</taxon>
        <taxon>Chitiniphilus</taxon>
    </lineage>
</organism>
<sequence length="644" mass="68383">MADQSIIKEFLVALGFQVDEKSLKRFTGGIEDATKNVTKLVTVITGAALTVSAGVAAFASNLESLYFASQRVGASATNIKAMEYAARNLGVSSDEARGSLEGLARFMRNNPAGESYLQSLGVQTRDVNGKLRDTSDLMIDLGRQFAKMPQYLANQYGPILGISENMILALRNGEFARYMEDFRKKAATSGMDKAAADAHQYMVKLRALGAQFEQLGIKVEGALLAKAGPGMDRFAAWFEKNGDMIADRIAEVLALLLRLLEEGAPILLQLLDWFVKLDKATDGWSTKILLLVGAFMMLGGPKIISGLAGLAASLMGISTAAGSAATTGGALLGVLGRLGLIGAAGAAGYWVGSKINEVIDSKVKEATGGKETSLGGWLYSALHREELEELNKPIERKPKTSPAKSAPAAGAGAANATPPAWNDLANSAFGTLIAKGEGDYNSVNRGKSGGYRSGTEDLERMTLAQVMQAQKEGKFNAAGRYQVIGSTLAEAVKTMKLQGGEKFDRSLQDRIFSEYLVGHKRRAIADYLSGKSENLEAAIRAAAMEWASVADPHTGKSYYDGMANNRASISADQMAQALKNSRSVGNPMYPASTVAPRGNTAVQIAQETKIYVQGGNPAETGRQVAAAQTGVNEDMARNFQGVIM</sequence>
<accession>A0A4U0Q3L9</accession>
<dbReference type="Proteomes" id="UP000310016">
    <property type="component" value="Unassembled WGS sequence"/>
</dbReference>